<dbReference type="eggNOG" id="COG1262">
    <property type="taxonomic scope" value="Bacteria"/>
</dbReference>
<keyword evidence="1" id="KW-0732">Signal</keyword>
<dbReference type="InterPro" id="IPR051043">
    <property type="entry name" value="Sulfatase_Mod_Factor_Kinase"/>
</dbReference>
<dbReference type="EMBL" id="AM746676">
    <property type="protein sequence ID" value="CAN93965.1"/>
    <property type="molecule type" value="Genomic_DNA"/>
</dbReference>
<accession>A9GWR4</accession>
<dbReference type="Gene3D" id="3.90.1580.10">
    <property type="entry name" value="paralog of FGE (formylglycine-generating enzyme)"/>
    <property type="match status" value="1"/>
</dbReference>
<keyword evidence="4" id="KW-1185">Reference proteome</keyword>
<dbReference type="AlphaFoldDB" id="A9GWR4"/>
<dbReference type="GO" id="GO:0120147">
    <property type="term" value="F:formylglycine-generating oxidase activity"/>
    <property type="evidence" value="ECO:0007669"/>
    <property type="project" value="TreeGrafter"/>
</dbReference>
<evidence type="ECO:0000259" key="2">
    <source>
        <dbReference type="Pfam" id="PF03781"/>
    </source>
</evidence>
<feature type="domain" description="Sulfatase-modifying factor enzyme-like" evidence="2">
    <location>
        <begin position="175"/>
        <end position="426"/>
    </location>
</feature>
<evidence type="ECO:0000313" key="4">
    <source>
        <dbReference type="Proteomes" id="UP000002139"/>
    </source>
</evidence>
<evidence type="ECO:0000313" key="3">
    <source>
        <dbReference type="EMBL" id="CAN93965.1"/>
    </source>
</evidence>
<dbReference type="InterPro" id="IPR005532">
    <property type="entry name" value="SUMF_dom"/>
</dbReference>
<feature type="chain" id="PRO_5002735417" description="Sulfatase-modifying factor enzyme-like domain-containing protein" evidence="1">
    <location>
        <begin position="24"/>
        <end position="428"/>
    </location>
</feature>
<feature type="signal peptide" evidence="1">
    <location>
        <begin position="1"/>
        <end position="23"/>
    </location>
</feature>
<organism evidence="3 4">
    <name type="scientific">Sorangium cellulosum (strain So ce56)</name>
    <name type="common">Polyangium cellulosum (strain So ce56)</name>
    <dbReference type="NCBI Taxonomy" id="448385"/>
    <lineage>
        <taxon>Bacteria</taxon>
        <taxon>Pseudomonadati</taxon>
        <taxon>Myxococcota</taxon>
        <taxon>Polyangia</taxon>
        <taxon>Polyangiales</taxon>
        <taxon>Polyangiaceae</taxon>
        <taxon>Sorangium</taxon>
    </lineage>
</organism>
<protein>
    <recommendedName>
        <fullName evidence="2">Sulfatase-modifying factor enzyme-like domain-containing protein</fullName>
    </recommendedName>
</protein>
<dbReference type="STRING" id="448385.sce3806"/>
<proteinExistence type="predicted"/>
<dbReference type="PANTHER" id="PTHR23150:SF19">
    <property type="entry name" value="FORMYLGLYCINE-GENERATING ENZYME"/>
    <property type="match status" value="1"/>
</dbReference>
<dbReference type="HOGENOM" id="CLU_640763_0_0_7"/>
<dbReference type="Pfam" id="PF03781">
    <property type="entry name" value="FGE-sulfatase"/>
    <property type="match status" value="1"/>
</dbReference>
<dbReference type="PROSITE" id="PS51257">
    <property type="entry name" value="PROKAR_LIPOPROTEIN"/>
    <property type="match status" value="1"/>
</dbReference>
<evidence type="ECO:0000256" key="1">
    <source>
        <dbReference type="SAM" id="SignalP"/>
    </source>
</evidence>
<dbReference type="InterPro" id="IPR016187">
    <property type="entry name" value="CTDL_fold"/>
</dbReference>
<dbReference type="PANTHER" id="PTHR23150">
    <property type="entry name" value="SULFATASE MODIFYING FACTOR 1, 2"/>
    <property type="match status" value="1"/>
</dbReference>
<dbReference type="InterPro" id="IPR042095">
    <property type="entry name" value="SUMF_sf"/>
</dbReference>
<dbReference type="KEGG" id="scl:sce3806"/>
<reference evidence="3 4" key="1">
    <citation type="journal article" date="2007" name="Nat. Biotechnol.">
        <title>Complete genome sequence of the myxobacterium Sorangium cellulosum.</title>
        <authorList>
            <person name="Schneiker S."/>
            <person name="Perlova O."/>
            <person name="Kaiser O."/>
            <person name="Gerth K."/>
            <person name="Alici A."/>
            <person name="Altmeyer M.O."/>
            <person name="Bartels D."/>
            <person name="Bekel T."/>
            <person name="Beyer S."/>
            <person name="Bode E."/>
            <person name="Bode H.B."/>
            <person name="Bolten C.J."/>
            <person name="Choudhuri J.V."/>
            <person name="Doss S."/>
            <person name="Elnakady Y.A."/>
            <person name="Frank B."/>
            <person name="Gaigalat L."/>
            <person name="Goesmann A."/>
            <person name="Groeger C."/>
            <person name="Gross F."/>
            <person name="Jelsbak L."/>
            <person name="Jelsbak L."/>
            <person name="Kalinowski J."/>
            <person name="Kegler C."/>
            <person name="Knauber T."/>
            <person name="Konietzny S."/>
            <person name="Kopp M."/>
            <person name="Krause L."/>
            <person name="Krug D."/>
            <person name="Linke B."/>
            <person name="Mahmud T."/>
            <person name="Martinez-Arias R."/>
            <person name="McHardy A.C."/>
            <person name="Merai M."/>
            <person name="Meyer F."/>
            <person name="Mormann S."/>
            <person name="Munoz-Dorado J."/>
            <person name="Perez J."/>
            <person name="Pradella S."/>
            <person name="Rachid S."/>
            <person name="Raddatz G."/>
            <person name="Rosenau F."/>
            <person name="Rueckert C."/>
            <person name="Sasse F."/>
            <person name="Scharfe M."/>
            <person name="Schuster S.C."/>
            <person name="Suen G."/>
            <person name="Treuner-Lange A."/>
            <person name="Velicer G.J."/>
            <person name="Vorholter F.-J."/>
            <person name="Weissman K.J."/>
            <person name="Welch R.D."/>
            <person name="Wenzel S.C."/>
            <person name="Whitworth D.E."/>
            <person name="Wilhelm S."/>
            <person name="Wittmann C."/>
            <person name="Bloecker H."/>
            <person name="Puehler A."/>
            <person name="Mueller R."/>
        </authorList>
    </citation>
    <scope>NUCLEOTIDE SEQUENCE [LARGE SCALE GENOMIC DNA]</scope>
    <source>
        <strain evidence="4">So ce56</strain>
    </source>
</reference>
<sequence>MPPPTKSTSSPLSSASCSASITAASTSALTVFALSIRVDIEPLESIAPRRAAHFCGASRGAPQKCAARRRVERSTRCPAAVMTSETTDPPHRAKPEEAETVREAGACYVSDMRPAALFTLATVASLVAFSLAGVAAPPSRARRAPRLPARAEAALSASAAGERASVVALRAPGPPAVLVRAGSFTMGSSEVEIAHAVTLCKLEPAGELCVDETEASFANELVPHEVYLSDFWIDRTEVTVASYRRCVSAGVCAEPPYASGGQRFDRPEVPVVLVSWSDAQRYCVWAGGRLPTEAEWERAARGVAGRRYPWGHVYNPFHANHGRLSFDELDDSDGFLELAPVGSLVAGRTPDGIDDLAGNVEEWVADYYHPEYPSGSAKNPRGPDMGEERVLRGGSYILGRPWLRGAARGHDSPTSRRAWRGFRCARDA</sequence>
<dbReference type="Proteomes" id="UP000002139">
    <property type="component" value="Chromosome"/>
</dbReference>
<dbReference type="SUPFAM" id="SSF56436">
    <property type="entry name" value="C-type lectin-like"/>
    <property type="match status" value="1"/>
</dbReference>
<gene>
    <name evidence="3" type="ordered locus">sce3806</name>
</gene>
<name>A9GWR4_SORC5</name>